<evidence type="ECO:0000259" key="2">
    <source>
        <dbReference type="Pfam" id="PF20250"/>
    </source>
</evidence>
<feature type="coiled-coil region" evidence="1">
    <location>
        <begin position="497"/>
        <end position="524"/>
    </location>
</feature>
<dbReference type="EMBL" id="JANLFC010000028">
    <property type="protein sequence ID" value="MCR4448559.1"/>
    <property type="molecule type" value="Genomic_DNA"/>
</dbReference>
<dbReference type="AlphaFoldDB" id="A0A2T4N5Q6"/>
<reference evidence="4 5" key="1">
    <citation type="submission" date="2018-03" db="EMBL/GenBank/DDBJ databases">
        <title>Aeromonas veronii whole genome sequencing and analysis.</title>
        <authorList>
            <person name="Xie H."/>
            <person name="Liu T."/>
            <person name="Wang K."/>
        </authorList>
    </citation>
    <scope>NUCLEOTIDE SEQUENCE [LARGE SCALE GENOMIC DNA]</scope>
    <source>
        <strain evidence="4 5">XH.VA.1</strain>
    </source>
</reference>
<organism evidence="4 5">
    <name type="scientific">Aeromonas veronii</name>
    <dbReference type="NCBI Taxonomy" id="654"/>
    <lineage>
        <taxon>Bacteria</taxon>
        <taxon>Pseudomonadati</taxon>
        <taxon>Pseudomonadota</taxon>
        <taxon>Gammaproteobacteria</taxon>
        <taxon>Aeromonadales</taxon>
        <taxon>Aeromonadaceae</taxon>
        <taxon>Aeromonas</taxon>
    </lineage>
</organism>
<accession>A0A2T4N5Q6</accession>
<dbReference type="Proteomes" id="UP001204061">
    <property type="component" value="Unassembled WGS sequence"/>
</dbReference>
<proteinExistence type="predicted"/>
<dbReference type="InterPro" id="IPR046866">
    <property type="entry name" value="FapA_N"/>
</dbReference>
<comment type="caution">
    <text evidence="4">The sequence shown here is derived from an EMBL/GenBank/DDBJ whole genome shotgun (WGS) entry which is preliminary data.</text>
</comment>
<dbReference type="Pfam" id="PF20250">
    <property type="entry name" value="FapA_N"/>
    <property type="match status" value="1"/>
</dbReference>
<reference evidence="3" key="2">
    <citation type="submission" date="2022-08" db="EMBL/GenBank/DDBJ databases">
        <title>A global survey of hypervirulent Aeromonas hydrophila identified this emerging pathogen in farmed fish in the lower Mekong River basin.</title>
        <authorList>
            <person name="Xu T."/>
            <person name="Rasmussen-Ivey C.R."/>
            <person name="Moen F.S."/>
            <person name="Fernandez Bravo A."/>
            <person name="Lamy B."/>
            <person name="Beaz-Hidalgo R."/>
            <person name="Khan C.D."/>
            <person name="Castro Escarpulli G."/>
            <person name="Yasin I.S.M."/>
            <person name="Figueras M.J."/>
            <person name="Azzam Sayuti M."/>
            <person name="Karim M.M."/>
            <person name="Alam K.M."/>
            <person name="Le T.T.T."/>
            <person name="Thao N.H.P."/>
            <person name="Addo S."/>
            <person name="Duodu S."/>
            <person name="Ali S."/>
            <person name="Mey S."/>
            <person name="Somony T."/>
            <person name="Liles M.R."/>
        </authorList>
    </citation>
    <scope>NUCLEOTIDE SEQUENCE</scope>
    <source>
        <strain evidence="3">0.14</strain>
    </source>
</reference>
<evidence type="ECO:0000313" key="5">
    <source>
        <dbReference type="Proteomes" id="UP000241986"/>
    </source>
</evidence>
<dbReference type="InterPro" id="IPR005646">
    <property type="entry name" value="FapA"/>
</dbReference>
<keyword evidence="1" id="KW-0175">Coiled coil</keyword>
<evidence type="ECO:0000313" key="4">
    <source>
        <dbReference type="EMBL" id="PTH82182.1"/>
    </source>
</evidence>
<gene>
    <name evidence="4" type="ORF">DAA48_06380</name>
    <name evidence="3" type="ORF">NS965_09240</name>
</gene>
<dbReference type="GO" id="GO:0000902">
    <property type="term" value="P:cell morphogenesis"/>
    <property type="evidence" value="ECO:0007669"/>
    <property type="project" value="InterPro"/>
</dbReference>
<protein>
    <submittedName>
        <fullName evidence="4">DUF342 domain-containing protein</fullName>
    </submittedName>
    <submittedName>
        <fullName evidence="3">FapA family protein</fullName>
    </submittedName>
</protein>
<dbReference type="Pfam" id="PF03961">
    <property type="entry name" value="FapA"/>
    <property type="match status" value="1"/>
</dbReference>
<feature type="domain" description="Flagellar Assembly Protein A N-terminal region" evidence="2">
    <location>
        <begin position="104"/>
        <end position="281"/>
    </location>
</feature>
<dbReference type="Proteomes" id="UP000241986">
    <property type="component" value="Unassembled WGS sequence"/>
</dbReference>
<name>A0A2T4N5Q6_AERVE</name>
<evidence type="ECO:0000313" key="3">
    <source>
        <dbReference type="EMBL" id="MCR4448559.1"/>
    </source>
</evidence>
<dbReference type="SUPFAM" id="SSF63848">
    <property type="entry name" value="Cell-division inhibitor MinC, C-terminal domain"/>
    <property type="match status" value="1"/>
</dbReference>
<dbReference type="PANTHER" id="PTHR38032">
    <property type="entry name" value="POLYMERASE-RELATED"/>
    <property type="match status" value="1"/>
</dbReference>
<dbReference type="EMBL" id="PZKL01000015">
    <property type="protein sequence ID" value="PTH82182.1"/>
    <property type="molecule type" value="Genomic_DNA"/>
</dbReference>
<sequence length="573" mass="62286">MTVEERADRSVLIQQGDAVLSKEWLLLSSDMELVCLRIAAGLTKPVTEQDVQALLLASNCRRYQPLPEGIKQAISLLNTLLTNPAAPVPANPIPVGKRQDARLAVIVEKDRMSAIAQITADWGGKYVTLEQLKEAIAISEIKQGVSEQLLTAAIQSAKEAAPGSQLKLVIANGQPAVNGQDTRYERLVETPAERILKPQELGHGKVDLRDLGSIVTVKAGAPLMRRHPATVGVPGFTVTGQDLPAKDGKDSPMSAGEGTFISPDDPDLLIAGRAGLPCQEKAGMKVDEVLSVKQVDARHGHIDFEGGLIVSGDVNPGMKIRVSGDIVIGGFIEGGWIEAGGSITVRHGIIGRRNEQGEYLCQLNAQGEIHASYAQYAQLEAGGDIQIQSQLSHCYSRSGQDIKVGDSNMRKGTLLGGTSIANRLIMAPSLGAEAANHTRLQILGGYFTHKEQEHQLKLRQQACQAQLEKIKELVMKLLQLPGDKRNPDTLRKLKPIRDHQLAELAQLDEQLTANQEELRNLMAQMEVIATQHLYSGIEVEMASFKRKVTITRGPTRLTIHDETLEMTPYEGHK</sequence>
<dbReference type="InterPro" id="IPR036145">
    <property type="entry name" value="MinC_C_sf"/>
</dbReference>
<evidence type="ECO:0000256" key="1">
    <source>
        <dbReference type="SAM" id="Coils"/>
    </source>
</evidence>
<dbReference type="InterPro" id="IPR046865">
    <property type="entry name" value="FapA_b_solenoid"/>
</dbReference>
<dbReference type="PANTHER" id="PTHR38032:SF1">
    <property type="entry name" value="RNA-BINDING PROTEIN KHPB N-TERMINAL DOMAIN-CONTAINING PROTEIN"/>
    <property type="match status" value="1"/>
</dbReference>